<evidence type="ECO:0000313" key="2">
    <source>
        <dbReference type="EMBL" id="CAF4585687.1"/>
    </source>
</evidence>
<dbReference type="GO" id="GO:0004000">
    <property type="term" value="F:adenosine deaminase activity"/>
    <property type="evidence" value="ECO:0007669"/>
    <property type="project" value="InterPro"/>
</dbReference>
<dbReference type="PROSITE" id="PS50141">
    <property type="entry name" value="A_DEAMIN_EDITASE"/>
    <property type="match status" value="1"/>
</dbReference>
<dbReference type="Proteomes" id="UP000681967">
    <property type="component" value="Unassembled WGS sequence"/>
</dbReference>
<dbReference type="Proteomes" id="UP000681720">
    <property type="component" value="Unassembled WGS sequence"/>
</dbReference>
<evidence type="ECO:0000313" key="7">
    <source>
        <dbReference type="EMBL" id="CAF4930521.1"/>
    </source>
</evidence>
<dbReference type="EMBL" id="CAJOBJ010184474">
    <property type="protein sequence ID" value="CAF4930521.1"/>
    <property type="molecule type" value="Genomic_DNA"/>
</dbReference>
<evidence type="ECO:0000313" key="5">
    <source>
        <dbReference type="EMBL" id="CAF4773659.1"/>
    </source>
</evidence>
<dbReference type="Proteomes" id="UP000676336">
    <property type="component" value="Unassembled WGS sequence"/>
</dbReference>
<evidence type="ECO:0000313" key="3">
    <source>
        <dbReference type="EMBL" id="CAF4614827.1"/>
    </source>
</evidence>
<organism evidence="5 8">
    <name type="scientific">Rotaria magnacalcarata</name>
    <dbReference type="NCBI Taxonomy" id="392030"/>
    <lineage>
        <taxon>Eukaryota</taxon>
        <taxon>Metazoa</taxon>
        <taxon>Spiralia</taxon>
        <taxon>Gnathifera</taxon>
        <taxon>Rotifera</taxon>
        <taxon>Eurotatoria</taxon>
        <taxon>Bdelloidea</taxon>
        <taxon>Philodinida</taxon>
        <taxon>Philodinidae</taxon>
        <taxon>Rotaria</taxon>
    </lineage>
</organism>
<accession>A0A8S3AWB9</accession>
<proteinExistence type="predicted"/>
<evidence type="ECO:0000313" key="4">
    <source>
        <dbReference type="EMBL" id="CAF4758837.1"/>
    </source>
</evidence>
<dbReference type="EMBL" id="CAJOBH010101391">
    <property type="protein sequence ID" value="CAF4614827.1"/>
    <property type="molecule type" value="Genomic_DNA"/>
</dbReference>
<gene>
    <name evidence="3" type="ORF">BYL167_LOCUS40703</name>
    <name evidence="4" type="ORF">BYL167_LOCUS46418</name>
    <name evidence="6" type="ORF">GIL414_LOCUS50007</name>
    <name evidence="7" type="ORF">GIL414_LOCUS53285</name>
    <name evidence="2" type="ORF">SMN809_LOCUS38459</name>
    <name evidence="5" type="ORF">SMN809_LOCUS46040</name>
</gene>
<feature type="non-terminal residue" evidence="5">
    <location>
        <position position="1"/>
    </location>
</feature>
<feature type="non-terminal residue" evidence="5">
    <location>
        <position position="62"/>
    </location>
</feature>
<evidence type="ECO:0000313" key="8">
    <source>
        <dbReference type="Proteomes" id="UP000676336"/>
    </source>
</evidence>
<name>A0A8S3AWB9_9BILA</name>
<feature type="domain" description="A to I editase" evidence="1">
    <location>
        <begin position="1"/>
        <end position="62"/>
    </location>
</feature>
<protein>
    <recommendedName>
        <fullName evidence="1">A to I editase domain-containing protein</fullName>
    </recommendedName>
</protein>
<evidence type="ECO:0000313" key="6">
    <source>
        <dbReference type="EMBL" id="CAF4863480.1"/>
    </source>
</evidence>
<dbReference type="AlphaFoldDB" id="A0A8S3AWB9"/>
<evidence type="ECO:0000259" key="1">
    <source>
        <dbReference type="PROSITE" id="PS50141"/>
    </source>
</evidence>
<dbReference type="InterPro" id="IPR002466">
    <property type="entry name" value="A_deamin"/>
</dbReference>
<dbReference type="EMBL" id="CAJOBJ010165651">
    <property type="protein sequence ID" value="CAF4863480.1"/>
    <property type="molecule type" value="Genomic_DNA"/>
</dbReference>
<dbReference type="EMBL" id="CAJOBI010142368">
    <property type="protein sequence ID" value="CAF4773659.1"/>
    <property type="molecule type" value="Genomic_DNA"/>
</dbReference>
<comment type="caution">
    <text evidence="5">The sequence shown here is derived from an EMBL/GenBank/DDBJ whole genome shotgun (WGS) entry which is preliminary data.</text>
</comment>
<reference evidence="5" key="1">
    <citation type="submission" date="2021-02" db="EMBL/GenBank/DDBJ databases">
        <authorList>
            <person name="Nowell W R."/>
        </authorList>
    </citation>
    <scope>NUCLEOTIDE SEQUENCE</scope>
</reference>
<dbReference type="Pfam" id="PF02137">
    <property type="entry name" value="A_deamin"/>
    <property type="match status" value="1"/>
</dbReference>
<dbReference type="GO" id="GO:0006396">
    <property type="term" value="P:RNA processing"/>
    <property type="evidence" value="ECO:0007669"/>
    <property type="project" value="InterPro"/>
</dbReference>
<sequence length="62" mass="7045">TSIIIGSLYHSEHIRRALFARIENLVKNIPAPYGLRRPLISGVSSPEMRTTSRAPNHAFMWN</sequence>
<dbReference type="GO" id="GO:0003723">
    <property type="term" value="F:RNA binding"/>
    <property type="evidence" value="ECO:0007669"/>
    <property type="project" value="InterPro"/>
</dbReference>
<dbReference type="EMBL" id="CAJOBI010100578">
    <property type="protein sequence ID" value="CAF4585687.1"/>
    <property type="molecule type" value="Genomic_DNA"/>
</dbReference>
<dbReference type="EMBL" id="CAJOBH010131340">
    <property type="protein sequence ID" value="CAF4758837.1"/>
    <property type="molecule type" value="Genomic_DNA"/>
</dbReference>